<dbReference type="CDD" id="cd19410">
    <property type="entry name" value="HK9-like_sensor"/>
    <property type="match status" value="1"/>
</dbReference>
<dbReference type="Gene3D" id="6.10.340.10">
    <property type="match status" value="1"/>
</dbReference>
<evidence type="ECO:0000256" key="4">
    <source>
        <dbReference type="ARBA" id="ARBA00022553"/>
    </source>
</evidence>
<dbReference type="InterPro" id="IPR001789">
    <property type="entry name" value="Sig_transdc_resp-reg_receiver"/>
</dbReference>
<dbReference type="InterPro" id="IPR003594">
    <property type="entry name" value="HATPase_dom"/>
</dbReference>
<comment type="subcellular location">
    <subcellularLocation>
        <location evidence="2">Membrane</location>
    </subcellularLocation>
</comment>
<feature type="modified residue" description="4-aspartylphosphate" evidence="7">
    <location>
        <position position="575"/>
    </location>
</feature>
<dbReference type="InterPro" id="IPR005467">
    <property type="entry name" value="His_kinase_dom"/>
</dbReference>
<dbReference type="Proteomes" id="UP000662888">
    <property type="component" value="Chromosome"/>
</dbReference>
<evidence type="ECO:0000256" key="6">
    <source>
        <dbReference type="ARBA" id="ARBA00022777"/>
    </source>
</evidence>
<dbReference type="SMART" id="SM00388">
    <property type="entry name" value="HisKA"/>
    <property type="match status" value="1"/>
</dbReference>
<keyword evidence="6" id="KW-0418">Kinase</keyword>
<evidence type="ECO:0000259" key="11">
    <source>
        <dbReference type="PROSITE" id="PS50885"/>
    </source>
</evidence>
<dbReference type="PROSITE" id="PS50109">
    <property type="entry name" value="HIS_KIN"/>
    <property type="match status" value="1"/>
</dbReference>
<feature type="domain" description="Response regulatory" evidence="10">
    <location>
        <begin position="525"/>
        <end position="642"/>
    </location>
</feature>
<dbReference type="SMART" id="SM00387">
    <property type="entry name" value="HATPase_c"/>
    <property type="match status" value="1"/>
</dbReference>
<organism evidence="12 13">
    <name type="scientific">Massilia antarctica</name>
    <dbReference type="NCBI Taxonomy" id="2765360"/>
    <lineage>
        <taxon>Bacteria</taxon>
        <taxon>Pseudomonadati</taxon>
        <taxon>Pseudomonadota</taxon>
        <taxon>Betaproteobacteria</taxon>
        <taxon>Burkholderiales</taxon>
        <taxon>Oxalobacteraceae</taxon>
        <taxon>Telluria group</taxon>
        <taxon>Massilia</taxon>
    </lineage>
</organism>
<keyword evidence="13" id="KW-1185">Reference proteome</keyword>
<dbReference type="InterPro" id="IPR036890">
    <property type="entry name" value="HATPase_C_sf"/>
</dbReference>
<keyword evidence="8" id="KW-0812">Transmembrane</keyword>
<keyword evidence="8" id="KW-0472">Membrane</keyword>
<evidence type="ECO:0000259" key="10">
    <source>
        <dbReference type="PROSITE" id="PS50110"/>
    </source>
</evidence>
<dbReference type="EC" id="2.7.13.3" evidence="3"/>
<protein>
    <recommendedName>
        <fullName evidence="3">histidine kinase</fullName>
        <ecNumber evidence="3">2.7.13.3</ecNumber>
    </recommendedName>
</protein>
<evidence type="ECO:0000256" key="1">
    <source>
        <dbReference type="ARBA" id="ARBA00000085"/>
    </source>
</evidence>
<dbReference type="InterPro" id="IPR004358">
    <property type="entry name" value="Sig_transdc_His_kin-like_C"/>
</dbReference>
<dbReference type="InterPro" id="IPR007891">
    <property type="entry name" value="CHASE3"/>
</dbReference>
<name>A0AA49A7M9_9BURK</name>
<comment type="catalytic activity">
    <reaction evidence="1">
        <text>ATP + protein L-histidine = ADP + protein N-phospho-L-histidine.</text>
        <dbReference type="EC" id="2.7.13.3"/>
    </reaction>
</comment>
<dbReference type="PRINTS" id="PR00344">
    <property type="entry name" value="BCTRLSENSOR"/>
</dbReference>
<gene>
    <name evidence="12" type="ORF">IV454_29895</name>
</gene>
<dbReference type="Pfam" id="PF05227">
    <property type="entry name" value="CHASE3"/>
    <property type="match status" value="1"/>
</dbReference>
<feature type="transmembrane region" description="Helical" evidence="8">
    <location>
        <begin position="20"/>
        <end position="40"/>
    </location>
</feature>
<feature type="domain" description="HAMP" evidence="11">
    <location>
        <begin position="214"/>
        <end position="265"/>
    </location>
</feature>
<dbReference type="InterPro" id="IPR011006">
    <property type="entry name" value="CheY-like_superfamily"/>
</dbReference>
<evidence type="ECO:0000256" key="7">
    <source>
        <dbReference type="PROSITE-ProRule" id="PRU00169"/>
    </source>
</evidence>
<evidence type="ECO:0000256" key="8">
    <source>
        <dbReference type="SAM" id="Phobius"/>
    </source>
</evidence>
<keyword evidence="8" id="KW-1133">Transmembrane helix</keyword>
<dbReference type="PROSITE" id="PS50110">
    <property type="entry name" value="RESPONSE_REGULATORY"/>
    <property type="match status" value="1"/>
</dbReference>
<proteinExistence type="predicted"/>
<dbReference type="SUPFAM" id="SSF55874">
    <property type="entry name" value="ATPase domain of HSP90 chaperone/DNA topoisomerase II/histidine kinase"/>
    <property type="match status" value="1"/>
</dbReference>
<dbReference type="InterPro" id="IPR036097">
    <property type="entry name" value="HisK_dim/P_sf"/>
</dbReference>
<dbReference type="CDD" id="cd00156">
    <property type="entry name" value="REC"/>
    <property type="match status" value="1"/>
</dbReference>
<dbReference type="Gene3D" id="3.30.565.10">
    <property type="entry name" value="Histidine kinase-like ATPase, C-terminal domain"/>
    <property type="match status" value="1"/>
</dbReference>
<feature type="domain" description="Histidine kinase" evidence="9">
    <location>
        <begin position="287"/>
        <end position="502"/>
    </location>
</feature>
<dbReference type="Gene3D" id="1.10.287.130">
    <property type="match status" value="1"/>
</dbReference>
<evidence type="ECO:0000256" key="2">
    <source>
        <dbReference type="ARBA" id="ARBA00004370"/>
    </source>
</evidence>
<dbReference type="CDD" id="cd16922">
    <property type="entry name" value="HATPase_EvgS-ArcB-TorS-like"/>
    <property type="match status" value="1"/>
</dbReference>
<evidence type="ECO:0000313" key="13">
    <source>
        <dbReference type="Proteomes" id="UP000662888"/>
    </source>
</evidence>
<dbReference type="RefSeq" id="WP_206089259.1">
    <property type="nucleotide sequence ID" value="NZ_CP065053.1"/>
</dbReference>
<dbReference type="SUPFAM" id="SSF47384">
    <property type="entry name" value="Homodimeric domain of signal transducing histidine kinase"/>
    <property type="match status" value="1"/>
</dbReference>
<dbReference type="PROSITE" id="PS50885">
    <property type="entry name" value="HAMP"/>
    <property type="match status" value="1"/>
</dbReference>
<evidence type="ECO:0000259" key="9">
    <source>
        <dbReference type="PROSITE" id="PS50109"/>
    </source>
</evidence>
<evidence type="ECO:0000256" key="5">
    <source>
        <dbReference type="ARBA" id="ARBA00022679"/>
    </source>
</evidence>
<dbReference type="Pfam" id="PF00512">
    <property type="entry name" value="HisKA"/>
    <property type="match status" value="1"/>
</dbReference>
<keyword evidence="5" id="KW-0808">Transferase</keyword>
<dbReference type="PANTHER" id="PTHR43047:SF72">
    <property type="entry name" value="OSMOSENSING HISTIDINE PROTEIN KINASE SLN1"/>
    <property type="match status" value="1"/>
</dbReference>
<dbReference type="Pfam" id="PF02518">
    <property type="entry name" value="HATPase_c"/>
    <property type="match status" value="1"/>
</dbReference>
<dbReference type="InterPro" id="IPR003661">
    <property type="entry name" value="HisK_dim/P_dom"/>
</dbReference>
<dbReference type="Pfam" id="PF00072">
    <property type="entry name" value="Response_reg"/>
    <property type="match status" value="1"/>
</dbReference>
<keyword evidence="4 7" id="KW-0597">Phosphoprotein</keyword>
<dbReference type="InterPro" id="IPR003660">
    <property type="entry name" value="HAMP_dom"/>
</dbReference>
<evidence type="ECO:0000256" key="3">
    <source>
        <dbReference type="ARBA" id="ARBA00012438"/>
    </source>
</evidence>
<dbReference type="PANTHER" id="PTHR43047">
    <property type="entry name" value="TWO-COMPONENT HISTIDINE PROTEIN KINASE"/>
    <property type="match status" value="1"/>
</dbReference>
<accession>A0AA49A7M9</accession>
<dbReference type="Gene3D" id="3.40.50.2300">
    <property type="match status" value="1"/>
</dbReference>
<dbReference type="SMART" id="SM00448">
    <property type="entry name" value="REC"/>
    <property type="match status" value="1"/>
</dbReference>
<feature type="transmembrane region" description="Helical" evidence="8">
    <location>
        <begin position="186"/>
        <end position="212"/>
    </location>
</feature>
<dbReference type="SUPFAM" id="SSF52172">
    <property type="entry name" value="CheY-like"/>
    <property type="match status" value="1"/>
</dbReference>
<dbReference type="EMBL" id="CP065053">
    <property type="protein sequence ID" value="QPI49593.1"/>
    <property type="molecule type" value="Genomic_DNA"/>
</dbReference>
<reference evidence="12 13" key="1">
    <citation type="submission" date="2020-11" db="EMBL/GenBank/DDBJ databases">
        <authorList>
            <person name="Sun Q."/>
        </authorList>
    </citation>
    <scope>NUCLEOTIDE SEQUENCE [LARGE SCALE GENOMIC DNA]</scope>
    <source>
        <strain evidence="12 13">P8398</strain>
    </source>
</reference>
<sequence>MSALAGWSQWWSNRSLRIKGLVLIAVPLVILLGALASGYLMGAESRRAQQGVQRTLQIQHDIQEVHTLLAEAATGVRGYLLTGRSNFLERYRIAETELPRTLRRLRGQIRDPRQRALLDQVAALAARKSEGLSELVGLGNTTPAATLVPILVSNKVVLDELRGHIDAMLAREDVLRRESERFADQVYTRTMIATGVASAAGVLGALVVVLLFSTGIGRRVRDLADNAERLARGAPLAPIAPATDELGQLAARMAHASTLLAARSADAEQAYREAERASKAKTEFLSRTSHELRTPLNAILGFAQLLERELTTPAEREHVGHILKGGRHLLALINEVLDIARIETGHLDLDPVPVEVDSLLREALALIAPMAGERGVTLAAPAPASGVHVLADRKRLLQVMLNLLSNAVKYNHPNGTVSLRVEADAGRARIGVSDNGPGIDPSLQARLFTPFDRLGAERRPGEGTGLGLAVSLQMVRAMGGDIGMESTLGQGSTFRVELPLSAAPGHALAPRPASMAAAPSQRACTVLYIEDQSSNLALVEILLARRPNITLLSASTGSEGLELAQRHAPDLVLLDLHLPDVSGLALLAQLRASAGLCQMPVVMVSADALPATIAGALAAGAADYLTKPLDVSLFFATLDRLLP</sequence>
<dbReference type="CDD" id="cd00082">
    <property type="entry name" value="HisKA"/>
    <property type="match status" value="1"/>
</dbReference>
<evidence type="ECO:0000313" key="12">
    <source>
        <dbReference type="EMBL" id="QPI49593.1"/>
    </source>
</evidence>